<evidence type="ECO:0008006" key="3">
    <source>
        <dbReference type="Google" id="ProtNLM"/>
    </source>
</evidence>
<protein>
    <recommendedName>
        <fullName evidence="3">Ankyrin repeat-containing domain</fullName>
    </recommendedName>
</protein>
<organism evidence="1 2">
    <name type="scientific">Thraustotheca clavata</name>
    <dbReference type="NCBI Taxonomy" id="74557"/>
    <lineage>
        <taxon>Eukaryota</taxon>
        <taxon>Sar</taxon>
        <taxon>Stramenopiles</taxon>
        <taxon>Oomycota</taxon>
        <taxon>Saprolegniomycetes</taxon>
        <taxon>Saprolegniales</taxon>
        <taxon>Achlyaceae</taxon>
        <taxon>Thraustotheca</taxon>
    </lineage>
</organism>
<reference evidence="1 2" key="1">
    <citation type="journal article" date="2014" name="Genome Biol. Evol.">
        <title>The secreted proteins of Achlya hypogyna and Thraustotheca clavata identify the ancestral oomycete secretome and reveal gene acquisitions by horizontal gene transfer.</title>
        <authorList>
            <person name="Misner I."/>
            <person name="Blouin N."/>
            <person name="Leonard G."/>
            <person name="Richards T.A."/>
            <person name="Lane C.E."/>
        </authorList>
    </citation>
    <scope>NUCLEOTIDE SEQUENCE [LARGE SCALE GENOMIC DNA]</scope>
    <source>
        <strain evidence="1 2">ATCC 34112</strain>
    </source>
</reference>
<dbReference type="Pfam" id="PF13637">
    <property type="entry name" value="Ank_4"/>
    <property type="match status" value="1"/>
</dbReference>
<evidence type="ECO:0000313" key="2">
    <source>
        <dbReference type="Proteomes" id="UP000243217"/>
    </source>
</evidence>
<dbReference type="PANTHER" id="PTHR46586:SF3">
    <property type="entry name" value="ANKYRIN REPEAT-CONTAINING PROTEIN"/>
    <property type="match status" value="1"/>
</dbReference>
<sequence>MSLNVQGVCGDGVMCMEGALVMSFGFVAKKMDSTWVPIELEAIILAMAGPLTQFLHRSNDDDIMNESTKAEVWKDVFRFNWDGDFNQLPATNLDSSCFRLINNKAMYERMKEYLNNDEQEEYTYVAYMNEYFENDAYAMVREDIKVTELLAAPMENVWLEELQEEMKYPIALAHAAVAGGHVALLQYLVHENDIEIDRLYYFHSPHMGFAMDIVAHFGHLNMLKFLHDAGSMACSNEAMDSAAAQGHIHIVKWLHANRTEGCTSRAFDDAINNGHTDVVAYLGQSRTEGFSANAIDYAAAYDRFDIVKYLHEECNAPCTTAAMDAAACGGFLDIVEYLHENRQEGCTTSAMDGAASSGHLYVVEFLHKNRSEGCTTFALDHAAMNNHLAVVQFLHENRQEGGTTRALDRAAHRGLDDMVHFLHENRHEGCTTRAIDWAAARGHLNIVQFLIAHRQEGFTFRALYWAAREGHLGVLSFLLTQDNALQLAKQAVDRALSDGHRSVFETLRSAGCPGTSLVDMDIIAWDEDVDGCYTFQNDRSQNGEEAYYDWDSDTSIN</sequence>
<accession>A0A1W0A6A6</accession>
<dbReference type="InterPro" id="IPR002110">
    <property type="entry name" value="Ankyrin_rpt"/>
</dbReference>
<dbReference type="InterPro" id="IPR052050">
    <property type="entry name" value="SecEffector_AnkRepeat"/>
</dbReference>
<dbReference type="STRING" id="74557.A0A1W0A6A6"/>
<comment type="caution">
    <text evidence="1">The sequence shown here is derived from an EMBL/GenBank/DDBJ whole genome shotgun (WGS) entry which is preliminary data.</text>
</comment>
<gene>
    <name evidence="1" type="ORF">THRCLA_02134</name>
</gene>
<dbReference type="Pfam" id="PF12796">
    <property type="entry name" value="Ank_2"/>
    <property type="match status" value="2"/>
</dbReference>
<dbReference type="OrthoDB" id="73587at2759"/>
<dbReference type="PANTHER" id="PTHR46586">
    <property type="entry name" value="ANKYRIN REPEAT-CONTAINING PROTEIN"/>
    <property type="match status" value="1"/>
</dbReference>
<dbReference type="EMBL" id="JNBS01000416">
    <property type="protein sequence ID" value="OQS05785.1"/>
    <property type="molecule type" value="Genomic_DNA"/>
</dbReference>
<dbReference type="Gene3D" id="1.25.40.20">
    <property type="entry name" value="Ankyrin repeat-containing domain"/>
    <property type="match status" value="3"/>
</dbReference>
<evidence type="ECO:0000313" key="1">
    <source>
        <dbReference type="EMBL" id="OQS05785.1"/>
    </source>
</evidence>
<keyword evidence="2" id="KW-1185">Reference proteome</keyword>
<dbReference type="AlphaFoldDB" id="A0A1W0A6A6"/>
<dbReference type="InterPro" id="IPR036770">
    <property type="entry name" value="Ankyrin_rpt-contain_sf"/>
</dbReference>
<dbReference type="SUPFAM" id="SSF48403">
    <property type="entry name" value="Ankyrin repeat"/>
    <property type="match status" value="1"/>
</dbReference>
<name>A0A1W0A6A6_9STRA</name>
<proteinExistence type="predicted"/>
<dbReference type="Proteomes" id="UP000243217">
    <property type="component" value="Unassembled WGS sequence"/>
</dbReference>